<dbReference type="GO" id="GO:0046933">
    <property type="term" value="F:proton-transporting ATP synthase activity, rotational mechanism"/>
    <property type="evidence" value="ECO:0007669"/>
    <property type="project" value="UniProtKB-UniRule"/>
</dbReference>
<dbReference type="HOGENOM" id="CLU_079215_4_5_6"/>
<keyword evidence="18" id="KW-0378">Hydrolase</keyword>
<dbReference type="PANTHER" id="PTHR33445">
    <property type="entry name" value="ATP SYNTHASE SUBUNIT B', CHLOROPLASTIC"/>
    <property type="match status" value="1"/>
</dbReference>
<dbReference type="GO" id="GO:0045259">
    <property type="term" value="C:proton-transporting ATP synthase complex"/>
    <property type="evidence" value="ECO:0007669"/>
    <property type="project" value="UniProtKB-KW"/>
</dbReference>
<comment type="caution">
    <text evidence="18">The sequence shown here is derived from an EMBL/GenBank/DDBJ whole genome shotgun (WGS) entry which is preliminary data.</text>
</comment>
<evidence type="ECO:0000256" key="8">
    <source>
        <dbReference type="ARBA" id="ARBA00023065"/>
    </source>
</evidence>
<proteinExistence type="inferred from homology"/>
<evidence type="ECO:0000256" key="3">
    <source>
        <dbReference type="ARBA" id="ARBA00022475"/>
    </source>
</evidence>
<dbReference type="InterPro" id="IPR050059">
    <property type="entry name" value="ATP_synthase_B_chain"/>
</dbReference>
<dbReference type="InterPro" id="IPR028987">
    <property type="entry name" value="ATP_synth_B-like_membr_sf"/>
</dbReference>
<evidence type="ECO:0000256" key="10">
    <source>
        <dbReference type="ARBA" id="ARBA00023310"/>
    </source>
</evidence>
<keyword evidence="19" id="KW-1185">Reference proteome</keyword>
<organism evidence="18 19">
    <name type="scientific">Succinatimonas hippei (strain DSM 22608 / JCM 16073 / KCTC 15190 / YIT 12066)</name>
    <dbReference type="NCBI Taxonomy" id="762983"/>
    <lineage>
        <taxon>Bacteria</taxon>
        <taxon>Pseudomonadati</taxon>
        <taxon>Pseudomonadota</taxon>
        <taxon>Gammaproteobacteria</taxon>
        <taxon>Aeromonadales</taxon>
        <taxon>Succinivibrionaceae</taxon>
        <taxon>Succinatimonas</taxon>
    </lineage>
</organism>
<dbReference type="GO" id="GO:0046961">
    <property type="term" value="F:proton-transporting ATPase activity, rotational mechanism"/>
    <property type="evidence" value="ECO:0007669"/>
    <property type="project" value="TreeGrafter"/>
</dbReference>
<keyword evidence="3 15" id="KW-1003">Cell membrane</keyword>
<dbReference type="Pfam" id="PF00430">
    <property type="entry name" value="ATP-synt_B"/>
    <property type="match status" value="1"/>
</dbReference>
<dbReference type="NCBIfam" id="NF004413">
    <property type="entry name" value="PRK05759.1-4"/>
    <property type="match status" value="1"/>
</dbReference>
<keyword evidence="9 15" id="KW-0472">Membrane</keyword>
<keyword evidence="7 15" id="KW-1133">Transmembrane helix</keyword>
<comment type="function">
    <text evidence="11 15">F(1)F(0) ATP synthase produces ATP from ADP in the presence of a proton or sodium gradient. F-type ATPases consist of two structural domains, F(1) containing the extramembraneous catalytic core and F(0) containing the membrane proton channel, linked together by a central stalk and a peripheral stalk. During catalysis, ATP synthesis in the catalytic domain of F(1) is coupled via a rotary mechanism of the central stalk subunits to proton translocation.</text>
</comment>
<dbReference type="NCBIfam" id="TIGR01144">
    <property type="entry name" value="ATP_synt_b"/>
    <property type="match status" value="1"/>
</dbReference>
<dbReference type="SUPFAM" id="SSF81573">
    <property type="entry name" value="F1F0 ATP synthase subunit B, membrane domain"/>
    <property type="match status" value="1"/>
</dbReference>
<dbReference type="InterPro" id="IPR005864">
    <property type="entry name" value="ATP_synth_F0_bsu_bac"/>
</dbReference>
<evidence type="ECO:0000313" key="18">
    <source>
        <dbReference type="EMBL" id="EFY06575.1"/>
    </source>
</evidence>
<dbReference type="HAMAP" id="MF_01398">
    <property type="entry name" value="ATP_synth_b_bprime"/>
    <property type="match status" value="1"/>
</dbReference>
<comment type="similarity">
    <text evidence="1 15 16">Belongs to the ATPase B chain family.</text>
</comment>
<protein>
    <recommendedName>
        <fullName evidence="15">ATP synthase subunit b</fullName>
    </recommendedName>
    <alternativeName>
        <fullName evidence="15">ATP synthase F(0) sector subunit b</fullName>
    </alternativeName>
    <alternativeName>
        <fullName evidence="15">ATPase subunit I</fullName>
    </alternativeName>
    <alternativeName>
        <fullName evidence="15">F-type ATPase subunit b</fullName>
        <shortName evidence="15">F-ATPase subunit b</shortName>
    </alternativeName>
</protein>
<comment type="function">
    <text evidence="12">Component of the F(0) channel, it forms part of the peripheral stalk, linking F(1) to F(0). The b'-subunit is a diverged and duplicated form of b found in plants and photosynthetic bacteria.</text>
</comment>
<dbReference type="InterPro" id="IPR002146">
    <property type="entry name" value="ATP_synth_b/b'su_bac/chlpt"/>
</dbReference>
<evidence type="ECO:0000256" key="7">
    <source>
        <dbReference type="ARBA" id="ARBA00022989"/>
    </source>
</evidence>
<dbReference type="GO" id="GO:0016787">
    <property type="term" value="F:hydrolase activity"/>
    <property type="evidence" value="ECO:0007669"/>
    <property type="project" value="UniProtKB-KW"/>
</dbReference>
<evidence type="ECO:0000313" key="19">
    <source>
        <dbReference type="Proteomes" id="UP000018458"/>
    </source>
</evidence>
<feature type="coiled-coil region" evidence="17">
    <location>
        <begin position="47"/>
        <end position="126"/>
    </location>
</feature>
<evidence type="ECO:0000256" key="12">
    <source>
        <dbReference type="ARBA" id="ARBA00025614"/>
    </source>
</evidence>
<gene>
    <name evidence="15 18" type="primary">atpF</name>
    <name evidence="18" type="ORF">HMPREF9444_01666</name>
</gene>
<evidence type="ECO:0000256" key="2">
    <source>
        <dbReference type="ARBA" id="ARBA00022448"/>
    </source>
</evidence>
<sequence>MEINATFLGQAVAFVIFVAACMKWVWPPLMSALEKRQKQIADGLASAEKAQKSLELAKSNAADTIREAKAEAQRIIDEANKQRSAILDKAVEEATEEKRRILENAKNEIEAQKDKVKEELRSEVADLAIAGAEKILSQKVDAKTDKVLVQKILESL</sequence>
<evidence type="ECO:0000256" key="6">
    <source>
        <dbReference type="ARBA" id="ARBA00022781"/>
    </source>
</evidence>
<keyword evidence="6 15" id="KW-0375">Hydrogen ion transport</keyword>
<name>E8LLN1_SUCHY</name>
<keyword evidence="5 15" id="KW-0812">Transmembrane</keyword>
<comment type="subcellular location">
    <subcellularLocation>
        <location evidence="15">Cell membrane</location>
        <topology evidence="15">Single-pass membrane protein</topology>
    </subcellularLocation>
    <subcellularLocation>
        <location evidence="14">Endomembrane system</location>
        <topology evidence="14">Single-pass membrane protein</topology>
    </subcellularLocation>
</comment>
<dbReference type="OrthoDB" id="9788020at2"/>
<accession>E8LLN1</accession>
<dbReference type="GO" id="GO:0005886">
    <property type="term" value="C:plasma membrane"/>
    <property type="evidence" value="ECO:0007669"/>
    <property type="project" value="UniProtKB-SubCell"/>
</dbReference>
<keyword evidence="4 15" id="KW-0138">CF(0)</keyword>
<dbReference type="PANTHER" id="PTHR33445:SF1">
    <property type="entry name" value="ATP SYNTHASE SUBUNIT B"/>
    <property type="match status" value="1"/>
</dbReference>
<keyword evidence="8 15" id="KW-0406">Ion transport</keyword>
<dbReference type="Proteomes" id="UP000018458">
    <property type="component" value="Unassembled WGS sequence"/>
</dbReference>
<reference evidence="18 19" key="1">
    <citation type="submission" date="2011-01" db="EMBL/GenBank/DDBJ databases">
        <authorList>
            <person name="Weinstock G."/>
            <person name="Sodergren E."/>
            <person name="Clifton S."/>
            <person name="Fulton L."/>
            <person name="Fulton B."/>
            <person name="Courtney L."/>
            <person name="Fronick C."/>
            <person name="Harrison M."/>
            <person name="Strong C."/>
            <person name="Farmer C."/>
            <person name="Delahaunty K."/>
            <person name="Markovic C."/>
            <person name="Hall O."/>
            <person name="Minx P."/>
            <person name="Tomlinson C."/>
            <person name="Mitreva M."/>
            <person name="Hou S."/>
            <person name="Chen J."/>
            <person name="Wollam A."/>
            <person name="Pepin K.H."/>
            <person name="Johnson M."/>
            <person name="Bhonagiri V."/>
            <person name="Zhang X."/>
            <person name="Suruliraj S."/>
            <person name="Warren W."/>
            <person name="Chinwalla A."/>
            <person name="Mardis E.R."/>
            <person name="Wilson R.K."/>
        </authorList>
    </citation>
    <scope>NUCLEOTIDE SEQUENCE [LARGE SCALE GENOMIC DNA]</scope>
    <source>
        <strain evidence="19">DSM 22608 / JCM 16073 / KCTC 15190 / YIT 12066</strain>
    </source>
</reference>
<dbReference type="CDD" id="cd06503">
    <property type="entry name" value="ATP-synt_Fo_b"/>
    <property type="match status" value="1"/>
</dbReference>
<evidence type="ECO:0000256" key="9">
    <source>
        <dbReference type="ARBA" id="ARBA00023136"/>
    </source>
</evidence>
<dbReference type="EMBL" id="AEVO01000111">
    <property type="protein sequence ID" value="EFY06575.1"/>
    <property type="molecule type" value="Genomic_DNA"/>
</dbReference>
<evidence type="ECO:0000256" key="11">
    <source>
        <dbReference type="ARBA" id="ARBA00025198"/>
    </source>
</evidence>
<evidence type="ECO:0000256" key="14">
    <source>
        <dbReference type="ARBA" id="ARBA00037847"/>
    </source>
</evidence>
<dbReference type="AlphaFoldDB" id="E8LLN1"/>
<keyword evidence="17" id="KW-0175">Coiled coil</keyword>
<dbReference type="STRING" id="762983.HMPREF9444_01666"/>
<evidence type="ECO:0000256" key="13">
    <source>
        <dbReference type="ARBA" id="ARBA00026054"/>
    </source>
</evidence>
<keyword evidence="10 15" id="KW-0066">ATP synthesis</keyword>
<keyword evidence="2 15" id="KW-0813">Transport</keyword>
<evidence type="ECO:0000256" key="5">
    <source>
        <dbReference type="ARBA" id="ARBA00022692"/>
    </source>
</evidence>
<evidence type="ECO:0000256" key="16">
    <source>
        <dbReference type="RuleBase" id="RU003848"/>
    </source>
</evidence>
<dbReference type="NCBIfam" id="NF004411">
    <property type="entry name" value="PRK05759.1-2"/>
    <property type="match status" value="1"/>
</dbReference>
<evidence type="ECO:0000256" key="15">
    <source>
        <dbReference type="HAMAP-Rule" id="MF_01398"/>
    </source>
</evidence>
<feature type="transmembrane region" description="Helical" evidence="15">
    <location>
        <begin position="6"/>
        <end position="26"/>
    </location>
</feature>
<dbReference type="RefSeq" id="WP_009143837.1">
    <property type="nucleotide sequence ID" value="NZ_GL831043.1"/>
</dbReference>
<evidence type="ECO:0000256" key="17">
    <source>
        <dbReference type="SAM" id="Coils"/>
    </source>
</evidence>
<dbReference type="GO" id="GO:0012505">
    <property type="term" value="C:endomembrane system"/>
    <property type="evidence" value="ECO:0007669"/>
    <property type="project" value="UniProtKB-SubCell"/>
</dbReference>
<comment type="subunit">
    <text evidence="15">F-type ATPases have 2 components, F(1) - the catalytic core - and F(0) - the membrane proton channel. F(1) has five subunits: alpha(3), beta(3), gamma(1), delta(1), epsilon(1). F(0) has three main subunits: a(1), b(2) and c(10-14). The alpha and beta chains form an alternating ring which encloses part of the gamma chain. F(1) is attached to F(0) by a central stalk formed by the gamma and epsilon chains, while a peripheral stalk is formed by the delta and b chains.</text>
</comment>
<dbReference type="Gene3D" id="6.10.250.1580">
    <property type="match status" value="1"/>
</dbReference>
<dbReference type="eggNOG" id="COG0711">
    <property type="taxonomic scope" value="Bacteria"/>
</dbReference>
<evidence type="ECO:0000256" key="4">
    <source>
        <dbReference type="ARBA" id="ARBA00022547"/>
    </source>
</evidence>
<comment type="subunit">
    <text evidence="13">F-type ATPases have 2 components, F(1) - the catalytic core - and F(0) - the membrane proton channel. F(1) has five subunits: alpha(3), beta(3), gamma(1), delta(1), epsilon(1). F(0) has four main subunits: a(1), b(2) and c(10-14). The alpha and beta chains form an alternating ring which encloses part of the gamma chain. F(1) is attached to F(0) by a central stalk formed by the gamma and epsilon chains, while a peripheral stalk is formed by the delta and b chains.</text>
</comment>
<evidence type="ECO:0000256" key="1">
    <source>
        <dbReference type="ARBA" id="ARBA00005513"/>
    </source>
</evidence>